<sequence>MAARSLQTILREAGIVPGTGRAEALRQFVAHTPPPVAAKALGYPDFTTEQAATDIGATWSRYASGDHERDRPRARR</sequence>
<feature type="compositionally biased region" description="Basic and acidic residues" evidence="1">
    <location>
        <begin position="64"/>
        <end position="76"/>
    </location>
</feature>
<name>A0ABP5S327_9ACTN</name>
<evidence type="ECO:0000313" key="3">
    <source>
        <dbReference type="Proteomes" id="UP001500305"/>
    </source>
</evidence>
<proteinExistence type="predicted"/>
<evidence type="ECO:0000256" key="1">
    <source>
        <dbReference type="SAM" id="MobiDB-lite"/>
    </source>
</evidence>
<evidence type="ECO:0000313" key="2">
    <source>
        <dbReference type="EMBL" id="GAA2283657.1"/>
    </source>
</evidence>
<dbReference type="Proteomes" id="UP001500305">
    <property type="component" value="Unassembled WGS sequence"/>
</dbReference>
<accession>A0ABP5S327</accession>
<organism evidence="2 3">
    <name type="scientific">Kitasatospora cystarginea</name>
    <dbReference type="NCBI Taxonomy" id="58350"/>
    <lineage>
        <taxon>Bacteria</taxon>
        <taxon>Bacillati</taxon>
        <taxon>Actinomycetota</taxon>
        <taxon>Actinomycetes</taxon>
        <taxon>Kitasatosporales</taxon>
        <taxon>Streptomycetaceae</taxon>
        <taxon>Kitasatospora</taxon>
    </lineage>
</organism>
<comment type="caution">
    <text evidence="2">The sequence shown here is derived from an EMBL/GenBank/DDBJ whole genome shotgun (WGS) entry which is preliminary data.</text>
</comment>
<feature type="region of interest" description="Disordered" evidence="1">
    <location>
        <begin position="55"/>
        <end position="76"/>
    </location>
</feature>
<keyword evidence="3" id="KW-1185">Reference proteome</keyword>
<reference evidence="3" key="1">
    <citation type="journal article" date="2019" name="Int. J. Syst. Evol. Microbiol.">
        <title>The Global Catalogue of Microorganisms (GCM) 10K type strain sequencing project: providing services to taxonomists for standard genome sequencing and annotation.</title>
        <authorList>
            <consortium name="The Broad Institute Genomics Platform"/>
            <consortium name="The Broad Institute Genome Sequencing Center for Infectious Disease"/>
            <person name="Wu L."/>
            <person name="Ma J."/>
        </authorList>
    </citation>
    <scope>NUCLEOTIDE SEQUENCE [LARGE SCALE GENOMIC DNA]</scope>
    <source>
        <strain evidence="3">JCM 7356</strain>
    </source>
</reference>
<dbReference type="EMBL" id="BAAATR010000127">
    <property type="protein sequence ID" value="GAA2283657.1"/>
    <property type="molecule type" value="Genomic_DNA"/>
</dbReference>
<gene>
    <name evidence="2" type="ORF">GCM10010430_81170</name>
</gene>
<protein>
    <submittedName>
        <fullName evidence="2">Uncharacterized protein</fullName>
    </submittedName>
</protein>